<keyword evidence="2" id="KW-1185">Reference proteome</keyword>
<dbReference type="AlphaFoldDB" id="A0A665WI58"/>
<reference evidence="1" key="2">
    <citation type="submission" date="2025-08" db="UniProtKB">
        <authorList>
            <consortium name="Ensembl"/>
        </authorList>
    </citation>
    <scope>IDENTIFICATION</scope>
</reference>
<evidence type="ECO:0000313" key="2">
    <source>
        <dbReference type="Proteomes" id="UP000472264"/>
    </source>
</evidence>
<dbReference type="Proteomes" id="UP000472264">
    <property type="component" value="Chromosome 22"/>
</dbReference>
<evidence type="ECO:0000313" key="1">
    <source>
        <dbReference type="Ensembl" id="ENSENLP00000043257.1"/>
    </source>
</evidence>
<organism evidence="1 2">
    <name type="scientific">Echeneis naucrates</name>
    <name type="common">Live sharksucker</name>
    <dbReference type="NCBI Taxonomy" id="173247"/>
    <lineage>
        <taxon>Eukaryota</taxon>
        <taxon>Metazoa</taxon>
        <taxon>Chordata</taxon>
        <taxon>Craniata</taxon>
        <taxon>Vertebrata</taxon>
        <taxon>Euteleostomi</taxon>
        <taxon>Actinopterygii</taxon>
        <taxon>Neopterygii</taxon>
        <taxon>Teleostei</taxon>
        <taxon>Neoteleostei</taxon>
        <taxon>Acanthomorphata</taxon>
        <taxon>Carangaria</taxon>
        <taxon>Carangiformes</taxon>
        <taxon>Echeneidae</taxon>
        <taxon>Echeneis</taxon>
    </lineage>
</organism>
<dbReference type="Pfam" id="PF13855">
    <property type="entry name" value="LRR_8"/>
    <property type="match status" value="1"/>
</dbReference>
<protein>
    <submittedName>
        <fullName evidence="1">Uncharacterized protein</fullName>
    </submittedName>
</protein>
<reference evidence="1" key="1">
    <citation type="submission" date="2021-04" db="EMBL/GenBank/DDBJ databases">
        <authorList>
            <consortium name="Wellcome Sanger Institute Data Sharing"/>
        </authorList>
    </citation>
    <scope>NUCLEOTIDE SEQUENCE [LARGE SCALE GENOMIC DNA]</scope>
</reference>
<dbReference type="SUPFAM" id="SSF52075">
    <property type="entry name" value="Outer arm dynein light chain 1"/>
    <property type="match status" value="1"/>
</dbReference>
<dbReference type="InterPro" id="IPR032675">
    <property type="entry name" value="LRR_dom_sf"/>
</dbReference>
<sequence>LSCLSVVLIEVCTRLEGLHYLRELVLDSNRIKTLAENSFIAQKVLLKLHLEENRIRELNHLSSMTELRKLFLGMNKLQVILSRINFQLNYIKYSNHPSTKVLTVRVSLNRSQICAQTWE</sequence>
<dbReference type="Gene3D" id="3.80.10.10">
    <property type="entry name" value="Ribonuclease Inhibitor"/>
    <property type="match status" value="1"/>
</dbReference>
<proteinExistence type="predicted"/>
<accession>A0A665WI58</accession>
<dbReference type="Ensembl" id="ENSENLT00000044353.1">
    <property type="protein sequence ID" value="ENSENLP00000043257.1"/>
    <property type="gene ID" value="ENSENLG00000018469.1"/>
</dbReference>
<dbReference type="InParanoid" id="A0A665WI58"/>
<name>A0A665WI58_ECHNA</name>
<dbReference type="InterPro" id="IPR001611">
    <property type="entry name" value="Leu-rich_rpt"/>
</dbReference>
<reference evidence="1" key="3">
    <citation type="submission" date="2025-09" db="UniProtKB">
        <authorList>
            <consortium name="Ensembl"/>
        </authorList>
    </citation>
    <scope>IDENTIFICATION</scope>
</reference>